<feature type="compositionally biased region" description="Low complexity" evidence="1">
    <location>
        <begin position="468"/>
        <end position="499"/>
    </location>
</feature>
<reference evidence="2 3" key="1">
    <citation type="submission" date="2018-05" db="EMBL/GenBank/DDBJ databases">
        <title>Genomic Encyclopedia of Archaeal and Bacterial Type Strains, Phase II (KMG-II): from individual species to whole genera.</title>
        <authorList>
            <person name="Goeker M."/>
        </authorList>
    </citation>
    <scope>NUCLEOTIDE SEQUENCE [LARGE SCALE GENOMIC DNA]</scope>
    <source>
        <strain evidence="2 3">DSM 45184</strain>
    </source>
</reference>
<dbReference type="EMBL" id="QGGR01000008">
    <property type="protein sequence ID" value="PWK46936.1"/>
    <property type="molecule type" value="Genomic_DNA"/>
</dbReference>
<dbReference type="RefSeq" id="WP_109594137.1">
    <property type="nucleotide sequence ID" value="NZ_QGGR01000008.1"/>
</dbReference>
<accession>A0A316FGV4</accession>
<feature type="compositionally biased region" description="Basic and acidic residues" evidence="1">
    <location>
        <begin position="155"/>
        <end position="164"/>
    </location>
</feature>
<keyword evidence="3" id="KW-1185">Reference proteome</keyword>
<name>A0A316FGV4_9ACTN</name>
<feature type="region of interest" description="Disordered" evidence="1">
    <location>
        <begin position="70"/>
        <end position="273"/>
    </location>
</feature>
<feature type="compositionally biased region" description="Basic and acidic residues" evidence="1">
    <location>
        <begin position="131"/>
        <end position="144"/>
    </location>
</feature>
<evidence type="ECO:0000313" key="3">
    <source>
        <dbReference type="Proteomes" id="UP000245697"/>
    </source>
</evidence>
<evidence type="ECO:0000313" key="2">
    <source>
        <dbReference type="EMBL" id="PWK46936.1"/>
    </source>
</evidence>
<sequence length="610" mass="62004">MTLSSACLANSRTSGPAVRMLMRLVLVSAGVVAGYLLFALLSPAARAEPGTPGALPDAGEAARPLFNATSSAVTSVKTTARETVKTTARGTVETTARETGSDRNPPVKDADRPEQAQKSRSGLGRVAGSEPDGKPRSEPGHEPRSQAGRGAGSGDDGKARDAGRRTSVQREAAHQASRPDERSLTKRSDRVTAKGTVERRVGQATRSAARAAAETARTVTTVAEQPSRSSERAAKAATPVTGKPQQAAKALPGHTPPNSPPAASLPHQADTVVSDAARPVASLRPVTEILDLSPATDLTGMVDPILGPSKTVTGVVDPALETLRPVTDLTGMVDPALETLRPVTDLADGVTPVLVHPVRRTLQPAIDLVGTIRPVLVDPVLQTLRPVTDLVGAVHPVLHALRPVTDLVGAVTPAVVDAVGRTLRPVTDLVGVVVPAVVDPVRRTLRPVTGALTPIEPGPGVALPDPSPAAAGPNPAPASSEHTAAVAPAEPETAGAAPEIRPLSIPALGGMPVHTGAPGPWIHPDPTAGERPASVRSKRSSDPVDAPVPGRPGPDRAPSAPSARSGGADPASPAVTTVAGLIRPTLTALVTTAGARNGSTRLPDVSALPG</sequence>
<dbReference type="AlphaFoldDB" id="A0A316FGV4"/>
<gene>
    <name evidence="2" type="ORF">BC793_10850</name>
</gene>
<feature type="region of interest" description="Disordered" evidence="1">
    <location>
        <begin position="450"/>
        <end position="576"/>
    </location>
</feature>
<feature type="compositionally biased region" description="Basic and acidic residues" evidence="1">
    <location>
        <begin position="95"/>
        <end position="117"/>
    </location>
</feature>
<comment type="caution">
    <text evidence="2">The sequence shown here is derived from an EMBL/GenBank/DDBJ whole genome shotgun (WGS) entry which is preliminary data.</text>
</comment>
<feature type="compositionally biased region" description="Low complexity" evidence="1">
    <location>
        <begin position="556"/>
        <end position="574"/>
    </location>
</feature>
<protein>
    <submittedName>
        <fullName evidence="2">Uncharacterized protein</fullName>
    </submittedName>
</protein>
<organism evidence="2 3">
    <name type="scientific">Actinoplanes xinjiangensis</name>
    <dbReference type="NCBI Taxonomy" id="512350"/>
    <lineage>
        <taxon>Bacteria</taxon>
        <taxon>Bacillati</taxon>
        <taxon>Actinomycetota</taxon>
        <taxon>Actinomycetes</taxon>
        <taxon>Micromonosporales</taxon>
        <taxon>Micromonosporaceae</taxon>
        <taxon>Actinoplanes</taxon>
    </lineage>
</organism>
<feature type="compositionally biased region" description="Polar residues" evidence="1">
    <location>
        <begin position="85"/>
        <end position="94"/>
    </location>
</feature>
<proteinExistence type="predicted"/>
<evidence type="ECO:0000256" key="1">
    <source>
        <dbReference type="SAM" id="MobiDB-lite"/>
    </source>
</evidence>
<dbReference type="Proteomes" id="UP000245697">
    <property type="component" value="Unassembled WGS sequence"/>
</dbReference>
<feature type="compositionally biased region" description="Basic and acidic residues" evidence="1">
    <location>
        <begin position="171"/>
        <end position="201"/>
    </location>
</feature>
<feature type="compositionally biased region" description="Low complexity" evidence="1">
    <location>
        <begin position="204"/>
        <end position="224"/>
    </location>
</feature>